<dbReference type="EMBL" id="KL142389">
    <property type="protein sequence ID" value="KDR72249.1"/>
    <property type="molecule type" value="Genomic_DNA"/>
</dbReference>
<keyword evidence="3" id="KW-1185">Reference proteome</keyword>
<proteinExistence type="predicted"/>
<dbReference type="STRING" id="685588.A0A067SX18"/>
<dbReference type="Pfam" id="PF21294">
    <property type="entry name" value="Polysacc_lyase_14"/>
    <property type="match status" value="1"/>
</dbReference>
<name>A0A067SX18_GALM3</name>
<dbReference type="OrthoDB" id="3337916at2759"/>
<dbReference type="HOGENOM" id="CLU_049744_0_1_1"/>
<evidence type="ECO:0000313" key="3">
    <source>
        <dbReference type="Proteomes" id="UP000027222"/>
    </source>
</evidence>
<dbReference type="Proteomes" id="UP000027222">
    <property type="component" value="Unassembled WGS sequence"/>
</dbReference>
<organism evidence="2 3">
    <name type="scientific">Galerina marginata (strain CBS 339.88)</name>
    <dbReference type="NCBI Taxonomy" id="685588"/>
    <lineage>
        <taxon>Eukaryota</taxon>
        <taxon>Fungi</taxon>
        <taxon>Dikarya</taxon>
        <taxon>Basidiomycota</taxon>
        <taxon>Agaricomycotina</taxon>
        <taxon>Agaricomycetes</taxon>
        <taxon>Agaricomycetidae</taxon>
        <taxon>Agaricales</taxon>
        <taxon>Agaricineae</taxon>
        <taxon>Strophariaceae</taxon>
        <taxon>Galerina</taxon>
    </lineage>
</organism>
<dbReference type="Gene3D" id="2.60.120.200">
    <property type="match status" value="1"/>
</dbReference>
<evidence type="ECO:0000313" key="2">
    <source>
        <dbReference type="EMBL" id="KDR72249.1"/>
    </source>
</evidence>
<feature type="domain" description="Polysaccharide lyase 14" evidence="1">
    <location>
        <begin position="72"/>
        <end position="289"/>
    </location>
</feature>
<dbReference type="AlphaFoldDB" id="A0A067SX18"/>
<protein>
    <recommendedName>
        <fullName evidence="1">Polysaccharide lyase 14 domain-containing protein</fullName>
    </recommendedName>
</protein>
<dbReference type="InterPro" id="IPR048958">
    <property type="entry name" value="Polysacc_lyase_14"/>
</dbReference>
<reference evidence="3" key="1">
    <citation type="journal article" date="2014" name="Proc. Natl. Acad. Sci. U.S.A.">
        <title>Extensive sampling of basidiomycete genomes demonstrates inadequacy of the white-rot/brown-rot paradigm for wood decay fungi.</title>
        <authorList>
            <person name="Riley R."/>
            <person name="Salamov A.A."/>
            <person name="Brown D.W."/>
            <person name="Nagy L.G."/>
            <person name="Floudas D."/>
            <person name="Held B.W."/>
            <person name="Levasseur A."/>
            <person name="Lombard V."/>
            <person name="Morin E."/>
            <person name="Otillar R."/>
            <person name="Lindquist E.A."/>
            <person name="Sun H."/>
            <person name="LaButti K.M."/>
            <person name="Schmutz J."/>
            <person name="Jabbour D."/>
            <person name="Luo H."/>
            <person name="Baker S.E."/>
            <person name="Pisabarro A.G."/>
            <person name="Walton J.D."/>
            <person name="Blanchette R.A."/>
            <person name="Henrissat B."/>
            <person name="Martin F."/>
            <person name="Cullen D."/>
            <person name="Hibbett D.S."/>
            <person name="Grigoriev I.V."/>
        </authorList>
    </citation>
    <scope>NUCLEOTIDE SEQUENCE [LARGE SCALE GENOMIC DNA]</scope>
    <source>
        <strain evidence="3">CBS 339.88</strain>
    </source>
</reference>
<dbReference type="PANTHER" id="PTHR40124">
    <property type="match status" value="1"/>
</dbReference>
<gene>
    <name evidence="2" type="ORF">GALMADRAFT_229073</name>
</gene>
<accession>A0A067SX18</accession>
<dbReference type="PANTHER" id="PTHR40124:SF1">
    <property type="entry name" value="DISAGGREGATASE RELATED REPEAT PROTEIN"/>
    <property type="match status" value="1"/>
</dbReference>
<evidence type="ECO:0000259" key="1">
    <source>
        <dbReference type="Pfam" id="PF21294"/>
    </source>
</evidence>
<sequence>MEEKKVLDISHLIPKSDFTSGFTTCELIEHARLELVLLDDGQLGVHKVSSGTTHRILNPPTPLSSVAPKVAWEALYPKGSVNPTGEIPGGFGFYMSGPSAFRKQLETASEVIYSYRLMLQDGWEWVKGGKLPGVFGGVGDLSYGCTGGRQERRCQCFDLRPMWRPKSAGELYAYLPLTPENTTQLSSVPPFSVENSDYGFSVGRGAFLLDIAVGNWVTLAFRIKLNDVGSRNGEIQIWMDGKSVMEIDGLTFRESEAGRIKGMHFQTFFGGHGKDWASPKDQRAWFADVTGVIIQ</sequence>